<evidence type="ECO:0000256" key="2">
    <source>
        <dbReference type="ARBA" id="ARBA00023002"/>
    </source>
</evidence>
<dbReference type="InterPro" id="IPR000391">
    <property type="entry name" value="Rng_hydr_dOase-bsu"/>
</dbReference>
<evidence type="ECO:0000313" key="4">
    <source>
        <dbReference type="Proteomes" id="UP000677537"/>
    </source>
</evidence>
<dbReference type="Gene3D" id="3.10.450.50">
    <property type="match status" value="1"/>
</dbReference>
<gene>
    <name evidence="3" type="ORF">J5Y10_17340</name>
</gene>
<keyword evidence="3" id="KW-0223">Dioxygenase</keyword>
<dbReference type="SUPFAM" id="SSF54427">
    <property type="entry name" value="NTF2-like"/>
    <property type="match status" value="1"/>
</dbReference>
<evidence type="ECO:0000313" key="3">
    <source>
        <dbReference type="EMBL" id="MBP0494551.1"/>
    </source>
</evidence>
<accession>A0A940N1Y5</accession>
<dbReference type="PANTHER" id="PTHR41534:SF2">
    <property type="entry name" value="3-PHENYLPROPIONATE_CINNAMIC ACID DIOXYGENASE SUBUNIT BETA"/>
    <property type="match status" value="1"/>
</dbReference>
<protein>
    <submittedName>
        <fullName evidence="3">3-phenylpropionate/cinnamic acid dioxygenase subunit beta</fullName>
        <ecNumber evidence="3">1.14.12.19</ecNumber>
    </submittedName>
</protein>
<sequence>MGEVMQDARLAAMLLEHEVRDFLHTEAELLDERRFEEWLELFTDDVRYWMPIARNVRFNQMAMEYTREGQDTCWFDEGKETLRQRVEQLRTGIHWAEEPRSRTSHLLTNIRVASALPIAARAEEVEVRSRFLLYRNRIHDETDILAGKRTDRLRREAGGWRIARREIRLDQSVLLAKNLTSFL</sequence>
<dbReference type="InterPro" id="IPR032710">
    <property type="entry name" value="NTF2-like_dom_sf"/>
</dbReference>
<keyword evidence="2 3" id="KW-0560">Oxidoreductase</keyword>
<comment type="similarity">
    <text evidence="1">Belongs to the bacterial ring-hydroxylating dioxygenase beta subunit family.</text>
</comment>
<comment type="caution">
    <text evidence="3">The sequence shown here is derived from an EMBL/GenBank/DDBJ whole genome shotgun (WGS) entry which is preliminary data.</text>
</comment>
<evidence type="ECO:0000256" key="1">
    <source>
        <dbReference type="ARBA" id="ARBA00009570"/>
    </source>
</evidence>
<dbReference type="GO" id="GO:0008695">
    <property type="term" value="F:3-phenylpropionate dioxygenase activity"/>
    <property type="evidence" value="ECO:0007669"/>
    <property type="project" value="UniProtKB-EC"/>
</dbReference>
<dbReference type="Pfam" id="PF00866">
    <property type="entry name" value="Ring_hydroxyl_B"/>
    <property type="match status" value="1"/>
</dbReference>
<organism evidence="3 4">
    <name type="scientific">Roseomonas indoligenes</name>
    <dbReference type="NCBI Taxonomy" id="2820811"/>
    <lineage>
        <taxon>Bacteria</taxon>
        <taxon>Pseudomonadati</taxon>
        <taxon>Pseudomonadota</taxon>
        <taxon>Alphaproteobacteria</taxon>
        <taxon>Acetobacterales</taxon>
        <taxon>Roseomonadaceae</taxon>
        <taxon>Roseomonas</taxon>
    </lineage>
</organism>
<name>A0A940N1Y5_9PROT</name>
<dbReference type="NCBIfam" id="NF007479">
    <property type="entry name" value="PRK10069.1"/>
    <property type="match status" value="1"/>
</dbReference>
<dbReference type="PANTHER" id="PTHR41534">
    <property type="entry name" value="BLR3401 PROTEIN"/>
    <property type="match status" value="1"/>
</dbReference>
<dbReference type="EC" id="1.14.12.19" evidence="3"/>
<keyword evidence="4" id="KW-1185">Reference proteome</keyword>
<dbReference type="GO" id="GO:0019380">
    <property type="term" value="P:3-phenylpropionate catabolic process"/>
    <property type="evidence" value="ECO:0007669"/>
    <property type="project" value="TreeGrafter"/>
</dbReference>
<dbReference type="Proteomes" id="UP000677537">
    <property type="component" value="Unassembled WGS sequence"/>
</dbReference>
<dbReference type="CDD" id="cd00667">
    <property type="entry name" value="ring_hydroxylating_dioxygenases_beta"/>
    <property type="match status" value="1"/>
</dbReference>
<reference evidence="3" key="1">
    <citation type="submission" date="2021-03" db="EMBL/GenBank/DDBJ databases">
        <authorList>
            <person name="So Y."/>
        </authorList>
    </citation>
    <scope>NUCLEOTIDE SEQUENCE</scope>
    <source>
        <strain evidence="3">SG15</strain>
    </source>
</reference>
<dbReference type="RefSeq" id="WP_209375303.1">
    <property type="nucleotide sequence ID" value="NZ_JAGIZA010000011.1"/>
</dbReference>
<proteinExistence type="inferred from homology"/>
<dbReference type="EMBL" id="JAGIZA010000011">
    <property type="protein sequence ID" value="MBP0494551.1"/>
    <property type="molecule type" value="Genomic_DNA"/>
</dbReference>
<dbReference type="AlphaFoldDB" id="A0A940N1Y5"/>